<dbReference type="Pfam" id="PF00058">
    <property type="entry name" value="Ldl_recept_b"/>
    <property type="match status" value="3"/>
</dbReference>
<sequence>FMYWTDWGANPKIERAGMDASNRIVIISSNLTWPNGLAIDYETKRLYWADAGMKTIEYGNFDGSDRQVLIGSQLPHPFGLTVHEDKLYWTDWLSKSIQTADKLTGLGRHTLAENLENLMDIHMFHRNREPGMSSFLIFARRTDIRMVSLDIPYFADVVLAVNSSMKNTIAIGVDPKEGLMTTDGLAVDAVGRKIYWTDTGINRIEVANLDGSMRKVLVWQNLDSPRAIALYHEMGLDS</sequence>
<comment type="caution">
    <text evidence="2">The sequence shown here is derived from an EMBL/GenBank/DDBJ whole genome shotgun (WGS) entry which is preliminary data.</text>
</comment>
<feature type="repeat" description="LDL-receptor class B" evidence="1">
    <location>
        <begin position="44"/>
        <end position="86"/>
    </location>
</feature>
<gene>
    <name evidence="2" type="ORF">GOODEAATRI_002986</name>
</gene>
<name>A0ABV0N7M4_9TELE</name>
<dbReference type="PANTHER" id="PTHR46513">
    <property type="entry name" value="VITELLOGENIN RECEPTOR-LIKE PROTEIN-RELATED-RELATED"/>
    <property type="match status" value="1"/>
</dbReference>
<protein>
    <submittedName>
        <fullName evidence="2">Uncharacterized protein</fullName>
    </submittedName>
</protein>
<dbReference type="PROSITE" id="PS51120">
    <property type="entry name" value="LDLRB"/>
    <property type="match status" value="3"/>
</dbReference>
<dbReference type="InterPro" id="IPR050778">
    <property type="entry name" value="Cueball_EGF_LRP_Nidogen"/>
</dbReference>
<feature type="repeat" description="LDL-receptor class B" evidence="1">
    <location>
        <begin position="192"/>
        <end position="234"/>
    </location>
</feature>
<dbReference type="SMART" id="SM00135">
    <property type="entry name" value="LY"/>
    <property type="match status" value="3"/>
</dbReference>
<dbReference type="SUPFAM" id="SSF63825">
    <property type="entry name" value="YWTD domain"/>
    <property type="match status" value="2"/>
</dbReference>
<keyword evidence="3" id="KW-1185">Reference proteome</keyword>
<evidence type="ECO:0000313" key="3">
    <source>
        <dbReference type="Proteomes" id="UP001476798"/>
    </source>
</evidence>
<dbReference type="Proteomes" id="UP001476798">
    <property type="component" value="Unassembled WGS sequence"/>
</dbReference>
<dbReference type="InterPro" id="IPR000033">
    <property type="entry name" value="LDLR_classB_rpt"/>
</dbReference>
<reference evidence="2 3" key="1">
    <citation type="submission" date="2021-06" db="EMBL/GenBank/DDBJ databases">
        <authorList>
            <person name="Palmer J.M."/>
        </authorList>
    </citation>
    <scope>NUCLEOTIDE SEQUENCE [LARGE SCALE GENOMIC DNA]</scope>
    <source>
        <strain evidence="2 3">GA_2019</strain>
        <tissue evidence="2">Muscle</tissue>
    </source>
</reference>
<dbReference type="EMBL" id="JAHRIO010030096">
    <property type="protein sequence ID" value="MEQ2167326.1"/>
    <property type="molecule type" value="Genomic_DNA"/>
</dbReference>
<feature type="repeat" description="LDL-receptor class B" evidence="1">
    <location>
        <begin position="1"/>
        <end position="43"/>
    </location>
</feature>
<dbReference type="Gene3D" id="2.120.10.30">
    <property type="entry name" value="TolB, C-terminal domain"/>
    <property type="match status" value="2"/>
</dbReference>
<accession>A0ABV0N7M4</accession>
<feature type="non-terminal residue" evidence="2">
    <location>
        <position position="1"/>
    </location>
</feature>
<dbReference type="InterPro" id="IPR011042">
    <property type="entry name" value="6-blade_b-propeller_TolB-like"/>
</dbReference>
<evidence type="ECO:0000313" key="2">
    <source>
        <dbReference type="EMBL" id="MEQ2167326.1"/>
    </source>
</evidence>
<proteinExistence type="predicted"/>
<evidence type="ECO:0000256" key="1">
    <source>
        <dbReference type="PROSITE-ProRule" id="PRU00461"/>
    </source>
</evidence>
<dbReference type="PANTHER" id="PTHR46513:SF44">
    <property type="entry name" value="LDL RECEPTOR RELATED PROTEIN 4"/>
    <property type="match status" value="1"/>
</dbReference>
<organism evidence="2 3">
    <name type="scientific">Goodea atripinnis</name>
    <dbReference type="NCBI Taxonomy" id="208336"/>
    <lineage>
        <taxon>Eukaryota</taxon>
        <taxon>Metazoa</taxon>
        <taxon>Chordata</taxon>
        <taxon>Craniata</taxon>
        <taxon>Vertebrata</taxon>
        <taxon>Euteleostomi</taxon>
        <taxon>Actinopterygii</taxon>
        <taxon>Neopterygii</taxon>
        <taxon>Teleostei</taxon>
        <taxon>Neoteleostei</taxon>
        <taxon>Acanthomorphata</taxon>
        <taxon>Ovalentaria</taxon>
        <taxon>Atherinomorphae</taxon>
        <taxon>Cyprinodontiformes</taxon>
        <taxon>Goodeidae</taxon>
        <taxon>Goodea</taxon>
    </lineage>
</organism>